<protein>
    <recommendedName>
        <fullName evidence="3">Metallo-dependent hydrolase</fullName>
    </recommendedName>
</protein>
<accession>A0A0N0NQX3</accession>
<dbReference type="InterPro" id="IPR032466">
    <property type="entry name" value="Metal_Hydrolase"/>
</dbReference>
<dbReference type="AlphaFoldDB" id="A0A0N0NQX3"/>
<dbReference type="InterPro" id="IPR052349">
    <property type="entry name" value="Metallo-hydrolase_Enzymes"/>
</dbReference>
<dbReference type="VEuPathDB" id="FungiDB:AB675_8264"/>
<dbReference type="EMBL" id="LFJN01000003">
    <property type="protein sequence ID" value="KPI44418.1"/>
    <property type="molecule type" value="Genomic_DNA"/>
</dbReference>
<evidence type="ECO:0000313" key="2">
    <source>
        <dbReference type="Proteomes" id="UP000038010"/>
    </source>
</evidence>
<dbReference type="Proteomes" id="UP000038010">
    <property type="component" value="Unassembled WGS sequence"/>
</dbReference>
<proteinExistence type="predicted"/>
<dbReference type="Gene3D" id="3.20.20.140">
    <property type="entry name" value="Metal-dependent hydrolases"/>
    <property type="match status" value="1"/>
</dbReference>
<keyword evidence="2" id="KW-1185">Reference proteome</keyword>
<dbReference type="RefSeq" id="XP_018004381.1">
    <property type="nucleotide sequence ID" value="XM_018148697.1"/>
</dbReference>
<dbReference type="PANTHER" id="PTHR32027:SF0">
    <property type="entry name" value="CYTOSINE DEAMINASE"/>
    <property type="match status" value="1"/>
</dbReference>
<name>A0A0N0NQX3_9EURO</name>
<dbReference type="GeneID" id="28740577"/>
<gene>
    <name evidence="1" type="ORF">AB675_8264</name>
</gene>
<evidence type="ECO:0000313" key="1">
    <source>
        <dbReference type="EMBL" id="KPI44418.1"/>
    </source>
</evidence>
<comment type="caution">
    <text evidence="1">The sequence shown here is derived from an EMBL/GenBank/DDBJ whole genome shotgun (WGS) entry which is preliminary data.</text>
</comment>
<organism evidence="1 2">
    <name type="scientific">Cyphellophora attinorum</name>
    <dbReference type="NCBI Taxonomy" id="1664694"/>
    <lineage>
        <taxon>Eukaryota</taxon>
        <taxon>Fungi</taxon>
        <taxon>Dikarya</taxon>
        <taxon>Ascomycota</taxon>
        <taxon>Pezizomycotina</taxon>
        <taxon>Eurotiomycetes</taxon>
        <taxon>Chaetothyriomycetidae</taxon>
        <taxon>Chaetothyriales</taxon>
        <taxon>Cyphellophoraceae</taxon>
        <taxon>Cyphellophora</taxon>
    </lineage>
</organism>
<dbReference type="PANTHER" id="PTHR32027">
    <property type="entry name" value="CYTOSINE DEAMINASE"/>
    <property type="match status" value="1"/>
</dbReference>
<sequence length="542" mass="59501">MAAPSTTSATRFIGNVILPAISPDDIDETPSSSKPQTFDITIENHCISSIQPTSASGTPTSPTAPTSLLLPTLTHPHIHLDKPYLLTSHNIHDNHGSPLPNYADLCPQSGTFSEALSSTASAKSRFTPPDLLLRGRQLLATSYTQGVTSARCFVEVDGTVGRKTVDVGLKLQGEWRGLVGVQLCVFAQDPVFSGEIGGVNRRWVEEVLREECGKGGGEAERRRDEFGGIRVLGSTPYVEDSKENAIRNIEWAVKTALKYDLHLDFHLDYNLDASKDAEELLVWEVLRRLKQEGWPTTTTLGKRRTVVLGHCSALTLLSHEHLTRLAKEIKEASLPVYFVGLPTSDLYMMGRPPDLPPAMTSLESSTTEQDKIQPMSRLRGTLNIPLLRRLYGIKGVIGVNNVGNAFTPYGTGDPLELASWCVGMMQDGTEMGVRVLFEGISVGARRALGIEAEQEKNVETEDLSTKDDVDGSSSQEVKAAGWLRLGDVIQRLGMLLIRNENTIGLSSDIGELSRMKVPARQRWSVRDVVWDVPRVELRSVLR</sequence>
<reference evidence="1 2" key="1">
    <citation type="submission" date="2015-06" db="EMBL/GenBank/DDBJ databases">
        <title>Draft genome of the ant-associated black yeast Phialophora attae CBS 131958.</title>
        <authorList>
            <person name="Moreno L.F."/>
            <person name="Stielow B.J."/>
            <person name="de Hoog S."/>
            <person name="Vicente V.A."/>
            <person name="Weiss V.A."/>
            <person name="de Vries M."/>
            <person name="Cruz L.M."/>
            <person name="Souza E.M."/>
        </authorList>
    </citation>
    <scope>NUCLEOTIDE SEQUENCE [LARGE SCALE GENOMIC DNA]</scope>
    <source>
        <strain evidence="1 2">CBS 131958</strain>
    </source>
</reference>
<dbReference type="STRING" id="1664694.A0A0N0NQX3"/>
<dbReference type="SUPFAM" id="SSF51556">
    <property type="entry name" value="Metallo-dependent hydrolases"/>
    <property type="match status" value="1"/>
</dbReference>
<dbReference type="GO" id="GO:0016814">
    <property type="term" value="F:hydrolase activity, acting on carbon-nitrogen (but not peptide) bonds, in cyclic amidines"/>
    <property type="evidence" value="ECO:0007669"/>
    <property type="project" value="TreeGrafter"/>
</dbReference>
<evidence type="ECO:0008006" key="3">
    <source>
        <dbReference type="Google" id="ProtNLM"/>
    </source>
</evidence>
<dbReference type="OrthoDB" id="10266980at2759"/>